<proteinExistence type="predicted"/>
<gene>
    <name evidence="1" type="ORF">BJP34_04565</name>
</gene>
<evidence type="ECO:0000313" key="1">
    <source>
        <dbReference type="EMBL" id="AOW98819.1"/>
    </source>
</evidence>
<dbReference type="EMBL" id="CP017599">
    <property type="protein sequence ID" value="AOW98819.1"/>
    <property type="molecule type" value="Genomic_DNA"/>
</dbReference>
<evidence type="ECO:0000313" key="2">
    <source>
        <dbReference type="Proteomes" id="UP000177870"/>
    </source>
</evidence>
<accession>A0A1D8TMH2</accession>
<protein>
    <submittedName>
        <fullName evidence="1">Uncharacterized protein</fullName>
    </submittedName>
</protein>
<organism evidence="1 2">
    <name type="scientific">Moorena producens PAL-8-15-08-1</name>
    <dbReference type="NCBI Taxonomy" id="1458985"/>
    <lineage>
        <taxon>Bacteria</taxon>
        <taxon>Bacillati</taxon>
        <taxon>Cyanobacteriota</taxon>
        <taxon>Cyanophyceae</taxon>
        <taxon>Coleofasciculales</taxon>
        <taxon>Coleofasciculaceae</taxon>
        <taxon>Moorena</taxon>
    </lineage>
</organism>
<name>A0A1D8TMH2_9CYAN</name>
<dbReference type="Proteomes" id="UP000177870">
    <property type="component" value="Chromosome"/>
</dbReference>
<sequence>MGCGVWGVGKIEAMQRRPAGVSPTRALHQDREFGVSLGITIAPKADLTVPSQLRQLLIFPYTHHPTPHTP</sequence>
<reference evidence="2" key="1">
    <citation type="submission" date="2016-10" db="EMBL/GenBank/DDBJ databases">
        <title>Comparative genomics uncovers the prolific and rare metabolic potential of the cyanobacterial genus Moorea.</title>
        <authorList>
            <person name="Leao T."/>
            <person name="Castelao G."/>
            <person name="Korobeynikov A."/>
            <person name="Monroe E.A."/>
            <person name="Podell S."/>
            <person name="Glukhov E."/>
            <person name="Allen E."/>
            <person name="Gerwick W.H."/>
            <person name="Gerwick L."/>
        </authorList>
    </citation>
    <scope>NUCLEOTIDE SEQUENCE [LARGE SCALE GENOMIC DNA]</scope>
    <source>
        <strain evidence="2">PAL-8-15-08-1</strain>
    </source>
</reference>
<dbReference type="KEGG" id="mpro:BJP34_04565"/>
<dbReference type="AlphaFoldDB" id="A0A1D8TMH2"/>